<dbReference type="Gene3D" id="3.50.50.60">
    <property type="entry name" value="FAD/NAD(P)-binding domain"/>
    <property type="match status" value="2"/>
</dbReference>
<reference evidence="7 9" key="1">
    <citation type="journal article" date="2018" name="Biodegradation">
        <title>1,4-Dioxane degradation characteristics of Rhodococcus aetherivorans JCM 14343.</title>
        <authorList>
            <person name="Inoue D."/>
            <person name="Tsunoda T."/>
            <person name="Yamamoto N."/>
            <person name="Ike M."/>
            <person name="Sei K."/>
        </authorList>
    </citation>
    <scope>NUCLEOTIDE SEQUENCE [LARGE SCALE GENOMIC DNA]</scope>
    <source>
        <strain evidence="7 9">JCM 14343</strain>
    </source>
</reference>
<dbReference type="Proteomes" id="UP000325466">
    <property type="component" value="Unassembled WGS sequence"/>
</dbReference>
<dbReference type="Proteomes" id="UP001163947">
    <property type="component" value="Chromosome"/>
</dbReference>
<evidence type="ECO:0000313" key="8">
    <source>
        <dbReference type="EMBL" id="UYF93558.1"/>
    </source>
</evidence>
<keyword evidence="1" id="KW-0285">Flavoprotein</keyword>
<sequence length="534" mass="56757">MEERYDYDVIVIGAGPGGLTAAAYLAAAGRRVLVADARNQPGGHMSAFTHDGYEFDIGLHYTSEAPVRHALGPLGVDVTFREFDPAGMFRLLNGDRELAVPKGMDAFKATLYEAFPAERHTIDEFLTTVELLTEELGRIAERPHLRELPQLPWRLRGLLRYGRATAGGYLRHLHASPQLTTALLGWTTGSLAVAPSRLSLPVAARMIHTYLEGLSYPQGGSRVVSEGLAEVVRGHGGDVLLGTEVSRILVDDGRVRGVRTQDASLDTVPGAGREILAPAVVSAVDIQQTYLSLLPPDRVPSRLLRRVRSYELALPLAVVYLILDRDLAAEGYPNATRLVTDTDDFDAEYAALRAGELPSSTSAGLWIASLADPENPRLCAPGQTNVQLIGPAPAQHTWWGITPGSGSTARYDARRRELRDRLVRSAERTVPGLADAIVHEETGTPVTDERFMRCTGGVSYGPAFTPSQTFTRLGATGPVEGLFHAGAGVRPSHGLVGTLFGGVAAAAAVAGVSVDDLRDAAAAGCGAAAAGTPT</sequence>
<evidence type="ECO:0000256" key="3">
    <source>
        <dbReference type="ARBA" id="ARBA00022827"/>
    </source>
</evidence>
<keyword evidence="7" id="KW-0560">Oxidoreductase</keyword>
<dbReference type="InterPro" id="IPR002937">
    <property type="entry name" value="Amino_oxidase"/>
</dbReference>
<reference evidence="7" key="2">
    <citation type="submission" date="2019-10" db="EMBL/GenBank/DDBJ databases">
        <title>Draft genome sequence of Rhodococcus aetherivorans JCM 14343.</title>
        <authorList>
            <person name="Inoue D."/>
            <person name="Nakazawa M."/>
            <person name="Yamamoto N."/>
            <person name="Sei K."/>
            <person name="Ike M."/>
        </authorList>
    </citation>
    <scope>NUCLEOTIDE SEQUENCE</scope>
    <source>
        <strain evidence="7">JCM 14343</strain>
    </source>
</reference>
<accession>A0A0F6VGC1</accession>
<accession>A0A059MU90</accession>
<dbReference type="KEGG" id="rav:AAT18_04545"/>
<feature type="domain" description="Amine oxidase" evidence="6">
    <location>
        <begin position="17"/>
        <end position="327"/>
    </location>
</feature>
<dbReference type="GO" id="GO:0016491">
    <property type="term" value="F:oxidoreductase activity"/>
    <property type="evidence" value="ECO:0007669"/>
    <property type="project" value="UniProtKB-KW"/>
</dbReference>
<evidence type="ECO:0000256" key="4">
    <source>
        <dbReference type="ARBA" id="ARBA00022857"/>
    </source>
</evidence>
<evidence type="ECO:0000313" key="7">
    <source>
        <dbReference type="EMBL" id="GES37909.1"/>
    </source>
</evidence>
<evidence type="ECO:0000259" key="6">
    <source>
        <dbReference type="Pfam" id="PF01593"/>
    </source>
</evidence>
<dbReference type="PANTHER" id="PTHR46091">
    <property type="entry name" value="BLR7054 PROTEIN"/>
    <property type="match status" value="1"/>
</dbReference>
<proteinExistence type="predicted"/>
<dbReference type="Pfam" id="PF01593">
    <property type="entry name" value="Amino_oxidase"/>
    <property type="match status" value="1"/>
</dbReference>
<protein>
    <submittedName>
        <fullName evidence="8">NAD(P)/FAD-dependent oxidoreductase</fullName>
    </submittedName>
    <submittedName>
        <fullName evidence="7">Phytoene dehydrogenase</fullName>
        <ecNumber evidence="7">1.14.99.-</ecNumber>
    </submittedName>
</protein>
<evidence type="ECO:0000313" key="9">
    <source>
        <dbReference type="Proteomes" id="UP000325466"/>
    </source>
</evidence>
<dbReference type="GeneID" id="83623647"/>
<evidence type="ECO:0000256" key="1">
    <source>
        <dbReference type="ARBA" id="ARBA00022630"/>
    </source>
</evidence>
<keyword evidence="3" id="KW-0274">FAD</keyword>
<evidence type="ECO:0000256" key="2">
    <source>
        <dbReference type="ARBA" id="ARBA00022729"/>
    </source>
</evidence>
<dbReference type="RefSeq" id="WP_006942985.1">
    <property type="nucleotide sequence ID" value="NZ_BAAAYP010000042.1"/>
</dbReference>
<keyword evidence="2" id="KW-0732">Signal</keyword>
<dbReference type="AlphaFoldDB" id="A0A059MU90"/>
<organism evidence="8 10">
    <name type="scientific">Rhodococcus aetherivorans</name>
    <dbReference type="NCBI Taxonomy" id="191292"/>
    <lineage>
        <taxon>Bacteria</taxon>
        <taxon>Bacillati</taxon>
        <taxon>Actinomycetota</taxon>
        <taxon>Actinomycetes</taxon>
        <taxon>Mycobacteriales</taxon>
        <taxon>Nocardiaceae</taxon>
        <taxon>Rhodococcus</taxon>
    </lineage>
</organism>
<reference evidence="8" key="3">
    <citation type="submission" date="2022-09" db="EMBL/GenBank/DDBJ databases">
        <title>The genome sequence of Rhodococcus aetherivorans N1.</title>
        <authorList>
            <person name="Jiang W."/>
        </authorList>
    </citation>
    <scope>NUCLEOTIDE SEQUENCE</scope>
    <source>
        <strain evidence="8">N1</strain>
    </source>
</reference>
<evidence type="ECO:0000313" key="10">
    <source>
        <dbReference type="Proteomes" id="UP001163947"/>
    </source>
</evidence>
<dbReference type="InterPro" id="IPR036188">
    <property type="entry name" value="FAD/NAD-bd_sf"/>
</dbReference>
<dbReference type="EC" id="1.14.99.-" evidence="7"/>
<keyword evidence="4" id="KW-0521">NADP</keyword>
<gene>
    <name evidence="8" type="ORF">OCS65_24505</name>
    <name evidence="7" type="ORF">RAJCM14343_3168</name>
</gene>
<dbReference type="EMBL" id="BLAH01000086">
    <property type="protein sequence ID" value="GES37909.1"/>
    <property type="molecule type" value="Genomic_DNA"/>
</dbReference>
<accession>N1MEU6</accession>
<dbReference type="PRINTS" id="PR00420">
    <property type="entry name" value="RNGMNOXGNASE"/>
</dbReference>
<evidence type="ECO:0000256" key="5">
    <source>
        <dbReference type="ARBA" id="ARBA00023027"/>
    </source>
</evidence>
<keyword evidence="5" id="KW-0520">NAD</keyword>
<dbReference type="EMBL" id="CP106982">
    <property type="protein sequence ID" value="UYF93558.1"/>
    <property type="molecule type" value="Genomic_DNA"/>
</dbReference>
<keyword evidence="9" id="KW-1185">Reference proteome</keyword>
<dbReference type="InterPro" id="IPR052206">
    <property type="entry name" value="Retinol_saturase"/>
</dbReference>
<dbReference type="PANTHER" id="PTHR46091:SF3">
    <property type="entry name" value="AMINE OXIDASE DOMAIN-CONTAINING PROTEIN"/>
    <property type="match status" value="1"/>
</dbReference>
<name>A0A059MU90_9NOCA</name>
<dbReference type="SUPFAM" id="SSF51905">
    <property type="entry name" value="FAD/NAD(P)-binding domain"/>
    <property type="match status" value="1"/>
</dbReference>